<keyword evidence="9" id="KW-0862">Zinc</keyword>
<dbReference type="GO" id="GO:0042742">
    <property type="term" value="P:defense response to bacterium"/>
    <property type="evidence" value="ECO:0007669"/>
    <property type="project" value="UniProtKB-ARBA"/>
</dbReference>
<evidence type="ECO:0000256" key="16">
    <source>
        <dbReference type="SAM" id="MobiDB-lite"/>
    </source>
</evidence>
<feature type="repeat" description="ANK" evidence="14">
    <location>
        <begin position="319"/>
        <end position="344"/>
    </location>
</feature>
<keyword evidence="4" id="KW-0479">Metal-binding</keyword>
<evidence type="ECO:0000256" key="11">
    <source>
        <dbReference type="ARBA" id="ARBA00023242"/>
    </source>
</evidence>
<comment type="caution">
    <text evidence="15">Lacks conserved residue(s) required for the propagation of feature annotation.</text>
</comment>
<dbReference type="Pfam" id="PF00651">
    <property type="entry name" value="BTB"/>
    <property type="match status" value="1"/>
</dbReference>
<evidence type="ECO:0000256" key="3">
    <source>
        <dbReference type="ARBA" id="ARBA00022490"/>
    </source>
</evidence>
<dbReference type="PROSITE" id="PS50088">
    <property type="entry name" value="ANK_REPEAT"/>
    <property type="match status" value="1"/>
</dbReference>
<sequence length="584" mass="65055">MDTRTALSDSNESTITCIKLTDSFSPENTLHDVLSMKRLSENIESIFSSASPEFDYFSDAKIVAGDGRVVLVHRCILSARSAFFKSILCEKVSDVGVKLELKELAKEYDVSFEALVTVLAYMYSGKVRQLPKGVCVCADEECDHVACRPVIDFVVEVLYASFVFQISELFAVCQSHLLEIVDKAAVDDILVVLYVTNMCSNACEKLFMRCMQIVVNSNVDIVTLDKVLPEHIKKQIMDSRIELGLIDPESNNYPDKHVKRIHRALDSDDVELLRMLLKEGNTSLDDACALHYAVAYCDAKTTTELLDLALADVNHTNSRGYTVLHVAATRRDPKIIVSLLTKGARPSDLTLDGIKALQICKRLTRASDYHTIEKGTDFPKDRLCIEILEQAESRDPLLGEASVSLAMAGDDLRMKLLYLENRVGLAKLLFPTEAKVAMDIAQVEGTSEFPSAGMISKVMSDAQRTTVDLNDAPFKLKEEHLNRLRALSKTVELGRRFFPRCSLVLDKIMDTDDLSQLAYLRNDSPDARETKKQRYTEIQELLNEAFSGDKEEFHRSNNLSSNLSSSASSTSPGLKPNGSPPVNR</sequence>
<feature type="region of interest" description="Disordered" evidence="16">
    <location>
        <begin position="546"/>
        <end position="584"/>
    </location>
</feature>
<feature type="compositionally biased region" description="Low complexity" evidence="16">
    <location>
        <begin position="556"/>
        <end position="571"/>
    </location>
</feature>
<dbReference type="AlphaFoldDB" id="A0AAD8GTD6"/>
<dbReference type="EMBL" id="JAUIZM010000011">
    <property type="protein sequence ID" value="KAK1354920.1"/>
    <property type="molecule type" value="Genomic_DNA"/>
</dbReference>
<dbReference type="FunFam" id="1.25.40.20:FF:000239">
    <property type="entry name" value="BTB/POZ domain and ankyrin repeat-containing protein NPR1"/>
    <property type="match status" value="1"/>
</dbReference>
<dbReference type="SUPFAM" id="SSF54695">
    <property type="entry name" value="POZ domain"/>
    <property type="match status" value="1"/>
</dbReference>
<feature type="domain" description="C2HC NPR-type" evidence="18">
    <location>
        <begin position="134"/>
        <end position="148"/>
    </location>
</feature>
<dbReference type="GO" id="GO:2000022">
    <property type="term" value="P:regulation of jasmonic acid mediated signaling pathway"/>
    <property type="evidence" value="ECO:0007669"/>
    <property type="project" value="InterPro"/>
</dbReference>
<evidence type="ECO:0000256" key="13">
    <source>
        <dbReference type="ARBA" id="ARBA00044947"/>
    </source>
</evidence>
<comment type="similarity">
    <text evidence="13">Belongs to the plant 'ANKYRIN-BTB/POZ' family. 'NPR1-like' subfamily.</text>
</comment>
<keyword evidence="10 14" id="KW-0040">ANK repeat</keyword>
<dbReference type="GO" id="GO:0050832">
    <property type="term" value="P:defense response to fungus"/>
    <property type="evidence" value="ECO:0007669"/>
    <property type="project" value="UniProtKB-ARBA"/>
</dbReference>
<dbReference type="CDD" id="cd18310">
    <property type="entry name" value="BTB_POZ_NPR_plant"/>
    <property type="match status" value="1"/>
</dbReference>
<evidence type="ECO:0000313" key="19">
    <source>
        <dbReference type="EMBL" id="KAK1354920.1"/>
    </source>
</evidence>
<evidence type="ECO:0000256" key="10">
    <source>
        <dbReference type="ARBA" id="ARBA00023043"/>
    </source>
</evidence>
<dbReference type="InterPro" id="IPR002110">
    <property type="entry name" value="Ankyrin_rpt"/>
</dbReference>
<evidence type="ECO:0000256" key="8">
    <source>
        <dbReference type="ARBA" id="ARBA00022821"/>
    </source>
</evidence>
<dbReference type="PROSITE" id="PS50297">
    <property type="entry name" value="ANK_REP_REGION"/>
    <property type="match status" value="1"/>
</dbReference>
<comment type="subcellular location">
    <subcellularLocation>
        <location evidence="1">Cytoplasm</location>
    </subcellularLocation>
    <subcellularLocation>
        <location evidence="12">Nucleus</location>
        <location evidence="12">Nuclear body</location>
    </subcellularLocation>
</comment>
<dbReference type="InterPro" id="IPR044292">
    <property type="entry name" value="NPR"/>
</dbReference>
<dbReference type="Pfam" id="PF12313">
    <property type="entry name" value="NPR1_like_C"/>
    <property type="match status" value="1"/>
</dbReference>
<dbReference type="GO" id="GO:0005737">
    <property type="term" value="C:cytoplasm"/>
    <property type="evidence" value="ECO:0007669"/>
    <property type="project" value="UniProtKB-SubCell"/>
</dbReference>
<dbReference type="PANTHER" id="PTHR46475">
    <property type="entry name" value="REGULATORY PROTEIN NPR3"/>
    <property type="match status" value="1"/>
</dbReference>
<accession>A0AAD8GTD6</accession>
<dbReference type="Proteomes" id="UP001237642">
    <property type="component" value="Unassembled WGS sequence"/>
</dbReference>
<evidence type="ECO:0000256" key="9">
    <source>
        <dbReference type="ARBA" id="ARBA00022833"/>
    </source>
</evidence>
<keyword evidence="5" id="KW-0677">Repeat</keyword>
<gene>
    <name evidence="19" type="ORF">POM88_048176</name>
</gene>
<dbReference type="InterPro" id="IPR000210">
    <property type="entry name" value="BTB/POZ_dom"/>
</dbReference>
<evidence type="ECO:0000256" key="15">
    <source>
        <dbReference type="PROSITE-ProRule" id="PRU01391"/>
    </source>
</evidence>
<dbReference type="PANTHER" id="PTHR46475:SF1">
    <property type="entry name" value="REGULATORY PROTEIN NPR2"/>
    <property type="match status" value="1"/>
</dbReference>
<protein>
    <submittedName>
        <fullName evidence="19">Regulatory protein NPR2</fullName>
    </submittedName>
</protein>
<evidence type="ECO:0000256" key="7">
    <source>
        <dbReference type="ARBA" id="ARBA00022786"/>
    </source>
</evidence>
<evidence type="ECO:0000256" key="1">
    <source>
        <dbReference type="ARBA" id="ARBA00004496"/>
    </source>
</evidence>
<dbReference type="GO" id="GO:2000031">
    <property type="term" value="P:regulation of salicylic acid mediated signaling pathway"/>
    <property type="evidence" value="ECO:0007669"/>
    <property type="project" value="InterPro"/>
</dbReference>
<name>A0AAD8GTD6_9APIA</name>
<evidence type="ECO:0000256" key="12">
    <source>
        <dbReference type="ARBA" id="ARBA00034306"/>
    </source>
</evidence>
<dbReference type="InterPro" id="IPR021094">
    <property type="entry name" value="NPR1/NIM1-like_C"/>
</dbReference>
<dbReference type="PROSITE" id="PS50097">
    <property type="entry name" value="BTB"/>
    <property type="match status" value="1"/>
</dbReference>
<dbReference type="PROSITE" id="PS52046">
    <property type="entry name" value="ZF_C2HC_NPR"/>
    <property type="match status" value="1"/>
</dbReference>
<evidence type="ECO:0000256" key="5">
    <source>
        <dbReference type="ARBA" id="ARBA00022737"/>
    </source>
</evidence>
<evidence type="ECO:0000256" key="14">
    <source>
        <dbReference type="PROSITE-ProRule" id="PRU00023"/>
    </source>
</evidence>
<dbReference type="SMART" id="SM00225">
    <property type="entry name" value="BTB"/>
    <property type="match status" value="1"/>
</dbReference>
<reference evidence="19" key="2">
    <citation type="submission" date="2023-05" db="EMBL/GenBank/DDBJ databases">
        <authorList>
            <person name="Schelkunov M.I."/>
        </authorList>
    </citation>
    <scope>NUCLEOTIDE SEQUENCE</scope>
    <source>
        <strain evidence="19">Hsosn_3</strain>
        <tissue evidence="19">Leaf</tissue>
    </source>
</reference>
<dbReference type="GO" id="GO:0009862">
    <property type="term" value="P:systemic acquired resistance, salicylic acid mediated signaling pathway"/>
    <property type="evidence" value="ECO:0007669"/>
    <property type="project" value="InterPro"/>
</dbReference>
<dbReference type="InterPro" id="IPR036770">
    <property type="entry name" value="Ankyrin_rpt-contain_sf"/>
</dbReference>
<keyword evidence="11" id="KW-0539">Nucleus</keyword>
<evidence type="ECO:0000256" key="6">
    <source>
        <dbReference type="ARBA" id="ARBA00022771"/>
    </source>
</evidence>
<dbReference type="SMART" id="SM00248">
    <property type="entry name" value="ANK"/>
    <property type="match status" value="2"/>
</dbReference>
<dbReference type="GO" id="GO:0008270">
    <property type="term" value="F:zinc ion binding"/>
    <property type="evidence" value="ECO:0007669"/>
    <property type="project" value="UniProtKB-KW"/>
</dbReference>
<dbReference type="GO" id="GO:0016604">
    <property type="term" value="C:nuclear body"/>
    <property type="evidence" value="ECO:0007669"/>
    <property type="project" value="UniProtKB-SubCell"/>
</dbReference>
<organism evidence="19 20">
    <name type="scientific">Heracleum sosnowskyi</name>
    <dbReference type="NCBI Taxonomy" id="360622"/>
    <lineage>
        <taxon>Eukaryota</taxon>
        <taxon>Viridiplantae</taxon>
        <taxon>Streptophyta</taxon>
        <taxon>Embryophyta</taxon>
        <taxon>Tracheophyta</taxon>
        <taxon>Spermatophyta</taxon>
        <taxon>Magnoliopsida</taxon>
        <taxon>eudicotyledons</taxon>
        <taxon>Gunneridae</taxon>
        <taxon>Pentapetalae</taxon>
        <taxon>asterids</taxon>
        <taxon>campanulids</taxon>
        <taxon>Apiales</taxon>
        <taxon>Apiaceae</taxon>
        <taxon>Apioideae</taxon>
        <taxon>apioid superclade</taxon>
        <taxon>Tordylieae</taxon>
        <taxon>Tordyliinae</taxon>
        <taxon>Heracleum</taxon>
    </lineage>
</organism>
<reference evidence="19" key="1">
    <citation type="submission" date="2023-02" db="EMBL/GenBank/DDBJ databases">
        <title>Genome of toxic invasive species Heracleum sosnowskyi carries increased number of genes despite the absence of recent whole-genome duplications.</title>
        <authorList>
            <person name="Schelkunov M."/>
            <person name="Shtratnikova V."/>
            <person name="Makarenko M."/>
            <person name="Klepikova A."/>
            <person name="Omelchenko D."/>
            <person name="Novikova G."/>
            <person name="Obukhova E."/>
            <person name="Bogdanov V."/>
            <person name="Penin A."/>
            <person name="Logacheva M."/>
        </authorList>
    </citation>
    <scope>NUCLEOTIDE SEQUENCE</scope>
    <source>
        <strain evidence="19">Hsosn_3</strain>
        <tissue evidence="19">Leaf</tissue>
    </source>
</reference>
<keyword evidence="20" id="KW-1185">Reference proteome</keyword>
<keyword evidence="6 15" id="KW-0863">Zinc-finger</keyword>
<evidence type="ECO:0000256" key="2">
    <source>
        <dbReference type="ARBA" id="ARBA00004906"/>
    </source>
</evidence>
<keyword evidence="7" id="KW-0833">Ubl conjugation pathway</keyword>
<feature type="domain" description="BTB" evidence="17">
    <location>
        <begin position="58"/>
        <end position="131"/>
    </location>
</feature>
<dbReference type="Pfam" id="PF12796">
    <property type="entry name" value="Ank_2"/>
    <property type="match status" value="1"/>
</dbReference>
<dbReference type="SUPFAM" id="SSF48403">
    <property type="entry name" value="Ankyrin repeat"/>
    <property type="match status" value="1"/>
</dbReference>
<comment type="caution">
    <text evidence="19">The sequence shown here is derived from an EMBL/GenBank/DDBJ whole genome shotgun (WGS) entry which is preliminary data.</text>
</comment>
<evidence type="ECO:0000259" key="18">
    <source>
        <dbReference type="PROSITE" id="PS52046"/>
    </source>
</evidence>
<evidence type="ECO:0000259" key="17">
    <source>
        <dbReference type="PROSITE" id="PS50097"/>
    </source>
</evidence>
<dbReference type="InterPro" id="IPR011333">
    <property type="entry name" value="SKP1/BTB/POZ_sf"/>
</dbReference>
<keyword evidence="3" id="KW-0963">Cytoplasm</keyword>
<keyword evidence="8" id="KW-0611">Plant defense</keyword>
<dbReference type="Gene3D" id="1.25.40.20">
    <property type="entry name" value="Ankyrin repeat-containing domain"/>
    <property type="match status" value="1"/>
</dbReference>
<evidence type="ECO:0000313" key="20">
    <source>
        <dbReference type="Proteomes" id="UP001237642"/>
    </source>
</evidence>
<proteinExistence type="inferred from homology"/>
<dbReference type="InterPro" id="IPR057250">
    <property type="entry name" value="Znf_C2HC_NPR-type"/>
</dbReference>
<dbReference type="Gene3D" id="3.30.710.10">
    <property type="entry name" value="Potassium Channel Kv1.1, Chain A"/>
    <property type="match status" value="1"/>
</dbReference>
<evidence type="ECO:0000256" key="4">
    <source>
        <dbReference type="ARBA" id="ARBA00022723"/>
    </source>
</evidence>
<comment type="pathway">
    <text evidence="2">Protein modification; protein ubiquitination.</text>
</comment>